<protein>
    <submittedName>
        <fullName evidence="1">Uncharacterized protein</fullName>
    </submittedName>
</protein>
<sequence>MSEQLACFGVSYSVLLDNEVDGCNSEADADSAVQLSCYSYHCSSH</sequence>
<name>A0A0A9EVG0_ARUDO</name>
<dbReference type="EMBL" id="GBRH01197868">
    <property type="protein sequence ID" value="JAE00028.1"/>
    <property type="molecule type" value="Transcribed_RNA"/>
</dbReference>
<reference evidence="1" key="2">
    <citation type="journal article" date="2015" name="Data Brief">
        <title>Shoot transcriptome of the giant reed, Arundo donax.</title>
        <authorList>
            <person name="Barrero R.A."/>
            <person name="Guerrero F.D."/>
            <person name="Moolhuijzen P."/>
            <person name="Goolsby J.A."/>
            <person name="Tidwell J."/>
            <person name="Bellgard S.E."/>
            <person name="Bellgard M.I."/>
        </authorList>
    </citation>
    <scope>NUCLEOTIDE SEQUENCE</scope>
    <source>
        <tissue evidence="1">Shoot tissue taken approximately 20 cm above the soil surface</tissue>
    </source>
</reference>
<reference evidence="1" key="1">
    <citation type="submission" date="2014-09" db="EMBL/GenBank/DDBJ databases">
        <authorList>
            <person name="Magalhaes I.L.F."/>
            <person name="Oliveira U."/>
            <person name="Santos F.R."/>
            <person name="Vidigal T.H.D.A."/>
            <person name="Brescovit A.D."/>
            <person name="Santos A.J."/>
        </authorList>
    </citation>
    <scope>NUCLEOTIDE SEQUENCE</scope>
    <source>
        <tissue evidence="1">Shoot tissue taken approximately 20 cm above the soil surface</tissue>
    </source>
</reference>
<organism evidence="1">
    <name type="scientific">Arundo donax</name>
    <name type="common">Giant reed</name>
    <name type="synonym">Donax arundinaceus</name>
    <dbReference type="NCBI Taxonomy" id="35708"/>
    <lineage>
        <taxon>Eukaryota</taxon>
        <taxon>Viridiplantae</taxon>
        <taxon>Streptophyta</taxon>
        <taxon>Embryophyta</taxon>
        <taxon>Tracheophyta</taxon>
        <taxon>Spermatophyta</taxon>
        <taxon>Magnoliopsida</taxon>
        <taxon>Liliopsida</taxon>
        <taxon>Poales</taxon>
        <taxon>Poaceae</taxon>
        <taxon>PACMAD clade</taxon>
        <taxon>Arundinoideae</taxon>
        <taxon>Arundineae</taxon>
        <taxon>Arundo</taxon>
    </lineage>
</organism>
<evidence type="ECO:0000313" key="1">
    <source>
        <dbReference type="EMBL" id="JAE00028.1"/>
    </source>
</evidence>
<proteinExistence type="predicted"/>
<dbReference type="AlphaFoldDB" id="A0A0A9EVG0"/>
<accession>A0A0A9EVG0</accession>